<proteinExistence type="predicted"/>
<accession>B6JVQ8</accession>
<reference evidence="3 4" key="1">
    <citation type="journal article" date="2011" name="Science">
        <title>Comparative functional genomics of the fission yeasts.</title>
        <authorList>
            <person name="Rhind N."/>
            <person name="Chen Z."/>
            <person name="Yassour M."/>
            <person name="Thompson D.A."/>
            <person name="Haas B.J."/>
            <person name="Habib N."/>
            <person name="Wapinski I."/>
            <person name="Roy S."/>
            <person name="Lin M.F."/>
            <person name="Heiman D.I."/>
            <person name="Young S.K."/>
            <person name="Furuya K."/>
            <person name="Guo Y."/>
            <person name="Pidoux A."/>
            <person name="Chen H.M."/>
            <person name="Robbertse B."/>
            <person name="Goldberg J.M."/>
            <person name="Aoki K."/>
            <person name="Bayne E.H."/>
            <person name="Berlin A.M."/>
            <person name="Desjardins C.A."/>
            <person name="Dobbs E."/>
            <person name="Dukaj L."/>
            <person name="Fan L."/>
            <person name="FitzGerald M.G."/>
            <person name="French C."/>
            <person name="Gujja S."/>
            <person name="Hansen K."/>
            <person name="Keifenheim D."/>
            <person name="Levin J.Z."/>
            <person name="Mosher R.A."/>
            <person name="Mueller C.A."/>
            <person name="Pfiffner J."/>
            <person name="Priest M."/>
            <person name="Russ C."/>
            <person name="Smialowska A."/>
            <person name="Swoboda P."/>
            <person name="Sykes S.M."/>
            <person name="Vaughn M."/>
            <person name="Vengrova S."/>
            <person name="Yoder R."/>
            <person name="Zeng Q."/>
            <person name="Allshire R."/>
            <person name="Baulcombe D."/>
            <person name="Birren B.W."/>
            <person name="Brown W."/>
            <person name="Ekwall K."/>
            <person name="Kellis M."/>
            <person name="Leatherwood J."/>
            <person name="Levin H."/>
            <person name="Margalit H."/>
            <person name="Martienssen R."/>
            <person name="Nieduszynski C.A."/>
            <person name="Spatafora J.W."/>
            <person name="Friedman N."/>
            <person name="Dalgaard J.Z."/>
            <person name="Baumann P."/>
            <person name="Niki H."/>
            <person name="Regev A."/>
            <person name="Nusbaum C."/>
        </authorList>
    </citation>
    <scope>NUCLEOTIDE SEQUENCE [LARGE SCALE GENOMIC DNA]</scope>
    <source>
        <strain evidence="4">yFS275 / FY16936</strain>
    </source>
</reference>
<dbReference type="JaponicusDB" id="SJAG_00473"/>
<protein>
    <recommendedName>
        <fullName evidence="2">DRBM domain-containing protein</fullName>
    </recommendedName>
</protein>
<dbReference type="AlphaFoldDB" id="B6JVQ8"/>
<dbReference type="GO" id="GO:0003723">
    <property type="term" value="F:RNA binding"/>
    <property type="evidence" value="ECO:0007669"/>
    <property type="project" value="UniProtKB-UniRule"/>
</dbReference>
<evidence type="ECO:0000259" key="2">
    <source>
        <dbReference type="PROSITE" id="PS50137"/>
    </source>
</evidence>
<dbReference type="HOGENOM" id="CLU_1147758_0_0_1"/>
<feature type="domain" description="DRBM" evidence="2">
    <location>
        <begin position="13"/>
        <end position="80"/>
    </location>
</feature>
<dbReference type="RefSeq" id="XP_002171752.1">
    <property type="nucleotide sequence ID" value="XM_002171716.2"/>
</dbReference>
<dbReference type="InterPro" id="IPR014720">
    <property type="entry name" value="dsRBD_dom"/>
</dbReference>
<sequence>MATKLDWGAVKKDPVSFLFKLLQKERSAVPPSFEYTRPDNVQFQCSMRLADKSVFTGKPAQSKKLAKRSACLEYLNWMKSDDTSDTSANQPGSLPVSQDFLKKEAQDNLIMLDMPPCTEERNEQASIKSEEQAFTNANQQREIVPDASHCSLAIKVFKTFEREFGMLDVLQAFLISAGYNSKVSTQFKTDESGKGFTGILYLGKMAVHQMSFQDAPNEASYRSACNCLVRTGLNKLLNCPKQ</sequence>
<dbReference type="Proteomes" id="UP000001744">
    <property type="component" value="Unassembled WGS sequence"/>
</dbReference>
<organism evidence="3 4">
    <name type="scientific">Schizosaccharomyces japonicus (strain yFS275 / FY16936)</name>
    <name type="common">Fission yeast</name>
    <dbReference type="NCBI Taxonomy" id="402676"/>
    <lineage>
        <taxon>Eukaryota</taxon>
        <taxon>Fungi</taxon>
        <taxon>Dikarya</taxon>
        <taxon>Ascomycota</taxon>
        <taxon>Taphrinomycotina</taxon>
        <taxon>Schizosaccharomycetes</taxon>
        <taxon>Schizosaccharomycetales</taxon>
        <taxon>Schizosaccharomycetaceae</taxon>
        <taxon>Schizosaccharomyces</taxon>
    </lineage>
</organism>
<gene>
    <name evidence="3" type="ORF">SJAG_00473</name>
</gene>
<evidence type="ECO:0000256" key="1">
    <source>
        <dbReference type="PROSITE-ProRule" id="PRU00266"/>
    </source>
</evidence>
<keyword evidence="1" id="KW-0694">RNA-binding</keyword>
<evidence type="ECO:0000313" key="4">
    <source>
        <dbReference type="Proteomes" id="UP000001744"/>
    </source>
</evidence>
<dbReference type="Gene3D" id="3.30.160.20">
    <property type="match status" value="1"/>
</dbReference>
<dbReference type="GeneID" id="7047971"/>
<dbReference type="SMART" id="SM00358">
    <property type="entry name" value="DSRM"/>
    <property type="match status" value="1"/>
</dbReference>
<name>B6JVQ8_SCHJY</name>
<dbReference type="VEuPathDB" id="FungiDB:SJAG_00473"/>
<dbReference type="PROSITE" id="PS50137">
    <property type="entry name" value="DS_RBD"/>
    <property type="match status" value="1"/>
</dbReference>
<evidence type="ECO:0000313" key="3">
    <source>
        <dbReference type="EMBL" id="EEB05459.1"/>
    </source>
</evidence>
<dbReference type="EMBL" id="KE651166">
    <property type="protein sequence ID" value="EEB05459.1"/>
    <property type="molecule type" value="Genomic_DNA"/>
</dbReference>
<dbReference type="Pfam" id="PF00035">
    <property type="entry name" value="dsrm"/>
    <property type="match status" value="1"/>
</dbReference>
<dbReference type="SUPFAM" id="SSF54768">
    <property type="entry name" value="dsRNA-binding domain-like"/>
    <property type="match status" value="1"/>
</dbReference>
<keyword evidence="4" id="KW-1185">Reference proteome</keyword>